<accession>A0A7R9JTN5</accession>
<dbReference type="EMBL" id="OE839668">
    <property type="protein sequence ID" value="CAD7588129.1"/>
    <property type="molecule type" value="Genomic_DNA"/>
</dbReference>
<reference evidence="2" key="1">
    <citation type="submission" date="2020-11" db="EMBL/GenBank/DDBJ databases">
        <authorList>
            <person name="Tran Van P."/>
        </authorList>
    </citation>
    <scope>NUCLEOTIDE SEQUENCE</scope>
</reference>
<protein>
    <recommendedName>
        <fullName evidence="1">HTH psq-type domain-containing protein</fullName>
    </recommendedName>
</protein>
<evidence type="ECO:0000259" key="1">
    <source>
        <dbReference type="Pfam" id="PF04218"/>
    </source>
</evidence>
<dbReference type="InterPro" id="IPR050863">
    <property type="entry name" value="CenT-Element_Derived"/>
</dbReference>
<dbReference type="AlphaFoldDB" id="A0A7R9JTN5"/>
<proteinExistence type="predicted"/>
<dbReference type="Pfam" id="PF04218">
    <property type="entry name" value="CENP-B_N"/>
    <property type="match status" value="1"/>
</dbReference>
<dbReference type="PANTHER" id="PTHR19303">
    <property type="entry name" value="TRANSPOSON"/>
    <property type="match status" value="1"/>
</dbReference>
<organism evidence="2">
    <name type="scientific">Timema genevievae</name>
    <name type="common">Walking stick</name>
    <dbReference type="NCBI Taxonomy" id="629358"/>
    <lineage>
        <taxon>Eukaryota</taxon>
        <taxon>Metazoa</taxon>
        <taxon>Ecdysozoa</taxon>
        <taxon>Arthropoda</taxon>
        <taxon>Hexapoda</taxon>
        <taxon>Insecta</taxon>
        <taxon>Pterygota</taxon>
        <taxon>Neoptera</taxon>
        <taxon>Polyneoptera</taxon>
        <taxon>Phasmatodea</taxon>
        <taxon>Timematodea</taxon>
        <taxon>Timematoidea</taxon>
        <taxon>Timematidae</taxon>
        <taxon>Timema</taxon>
    </lineage>
</organism>
<name>A0A7R9JTN5_TIMGE</name>
<dbReference type="GO" id="GO:0003677">
    <property type="term" value="F:DNA binding"/>
    <property type="evidence" value="ECO:0007669"/>
    <property type="project" value="InterPro"/>
</dbReference>
<dbReference type="Gene3D" id="1.10.10.60">
    <property type="entry name" value="Homeodomain-like"/>
    <property type="match status" value="1"/>
</dbReference>
<gene>
    <name evidence="2" type="ORF">TGEB3V08_LOCUS2235</name>
</gene>
<dbReference type="GO" id="GO:0005634">
    <property type="term" value="C:nucleus"/>
    <property type="evidence" value="ECO:0007669"/>
    <property type="project" value="TreeGrafter"/>
</dbReference>
<dbReference type="InterPro" id="IPR007889">
    <property type="entry name" value="HTH_Psq"/>
</dbReference>
<dbReference type="PANTHER" id="PTHR19303:SF16">
    <property type="entry name" value="JERKY PROTEIN HOMOLOG-LIKE"/>
    <property type="match status" value="1"/>
</dbReference>
<feature type="domain" description="HTH psq-type" evidence="1">
    <location>
        <begin position="1"/>
        <end position="38"/>
    </location>
</feature>
<sequence>MISKIENSASRKQMCLDYGIGETTVRDVLKQKDKLLAFASVSDSASGMKKRKTMKKSTYNELDSVLAEWIRRLLVCCDEDQVVLSVNETFNSDGVAPCIHEEVDVKTVFNLVTIKLIQSSVPYIKLLPLFLFIIYTRSSVNALKFTSLTLNPLVPTSLRAMHEISAKLASVAHSDPLFSSS</sequence>
<evidence type="ECO:0000313" key="2">
    <source>
        <dbReference type="EMBL" id="CAD7588129.1"/>
    </source>
</evidence>